<evidence type="ECO:0000256" key="3">
    <source>
        <dbReference type="ARBA" id="ARBA00022475"/>
    </source>
</evidence>
<dbReference type="GO" id="GO:0015297">
    <property type="term" value="F:antiporter activity"/>
    <property type="evidence" value="ECO:0007669"/>
    <property type="project" value="InterPro"/>
</dbReference>
<evidence type="ECO:0000256" key="4">
    <source>
        <dbReference type="ARBA" id="ARBA00022692"/>
    </source>
</evidence>
<feature type="transmembrane region" description="Helical" evidence="7">
    <location>
        <begin position="38"/>
        <end position="64"/>
    </location>
</feature>
<evidence type="ECO:0000256" key="7">
    <source>
        <dbReference type="SAM" id="Phobius"/>
    </source>
</evidence>
<sequence>MFKRKITCYNNEEFRKGMNELRRSYEIDMCHGPLFSRLIVFAIPLILSGILQLLFNAADIIVVGRFTGSHALAAVGSTSSLINLLVNLFIGVSVGANVLLGRYYGAQDYKNASETVHTAMVTAIVGGVIMIIAGVLLARPLLEMMGTPQDVLSLSVLYMRIYFIGMPAFMVYNFGAALLRALGDTKRPLYFLTVAGVVNVIFNLFFVIVLHMGVAGVALATIIAQAISAGLILLSLEKSEGVLHLRLKELSFHKDKLFGMLRVGLPAGLQGVIFNISNVLIQSSINSFGSVVMAGNTAASNIEGFVYTSMNAVYQTSLSFTSQNYGAKQYHRIDKILLQCLGIVTFVGLFMGIGAFLLGHPLLSIYSSSEEVIQYGIARLSVVSASYFLCGIMDVFVGSLRGIGYSIMPMLVSLAGACLFRIIWIFTIFQVEHTQFSLYVSYPISWMLTISAHLICYLLVRKKAFAK</sequence>
<evidence type="ECO:0000256" key="6">
    <source>
        <dbReference type="ARBA" id="ARBA00023136"/>
    </source>
</evidence>
<name>A0A4R3T921_9FIRM</name>
<feature type="transmembrane region" description="Helical" evidence="7">
    <location>
        <begin position="336"/>
        <end position="357"/>
    </location>
</feature>
<proteinExistence type="predicted"/>
<feature type="transmembrane region" description="Helical" evidence="7">
    <location>
        <begin position="157"/>
        <end position="182"/>
    </location>
</feature>
<dbReference type="InterPro" id="IPR052031">
    <property type="entry name" value="Membrane_Transporter-Flippase"/>
</dbReference>
<feature type="transmembrane region" description="Helical" evidence="7">
    <location>
        <begin position="441"/>
        <end position="460"/>
    </location>
</feature>
<dbReference type="Proteomes" id="UP000295773">
    <property type="component" value="Unassembled WGS sequence"/>
</dbReference>
<keyword evidence="4 7" id="KW-0812">Transmembrane</keyword>
<feature type="transmembrane region" description="Helical" evidence="7">
    <location>
        <begin position="84"/>
        <end position="104"/>
    </location>
</feature>
<protein>
    <submittedName>
        <fullName evidence="8">Putative MATE family efflux protein</fullName>
    </submittedName>
</protein>
<feature type="transmembrane region" description="Helical" evidence="7">
    <location>
        <begin position="409"/>
        <end position="429"/>
    </location>
</feature>
<feature type="transmembrane region" description="Helical" evidence="7">
    <location>
        <begin position="377"/>
        <end position="397"/>
    </location>
</feature>
<evidence type="ECO:0000256" key="5">
    <source>
        <dbReference type="ARBA" id="ARBA00022989"/>
    </source>
</evidence>
<accession>A0A4R3T921</accession>
<comment type="caution">
    <text evidence="8">The sequence shown here is derived from an EMBL/GenBank/DDBJ whole genome shotgun (WGS) entry which is preliminary data.</text>
</comment>
<keyword evidence="2" id="KW-0813">Transport</keyword>
<dbReference type="InterPro" id="IPR002528">
    <property type="entry name" value="MATE_fam"/>
</dbReference>
<organism evidence="8 9">
    <name type="scientific">Longicatena caecimuris</name>
    <dbReference type="NCBI Taxonomy" id="1796635"/>
    <lineage>
        <taxon>Bacteria</taxon>
        <taxon>Bacillati</taxon>
        <taxon>Bacillota</taxon>
        <taxon>Erysipelotrichia</taxon>
        <taxon>Erysipelotrichales</taxon>
        <taxon>Erysipelotrichaceae</taxon>
        <taxon>Longicatena</taxon>
    </lineage>
</organism>
<comment type="subcellular location">
    <subcellularLocation>
        <location evidence="1">Cell membrane</location>
        <topology evidence="1">Multi-pass membrane protein</topology>
    </subcellularLocation>
</comment>
<dbReference type="GO" id="GO:0005886">
    <property type="term" value="C:plasma membrane"/>
    <property type="evidence" value="ECO:0007669"/>
    <property type="project" value="UniProtKB-SubCell"/>
</dbReference>
<feature type="transmembrane region" description="Helical" evidence="7">
    <location>
        <begin position="216"/>
        <end position="236"/>
    </location>
</feature>
<gene>
    <name evidence="8" type="ORF">EDD61_1175</name>
</gene>
<dbReference type="NCBIfam" id="TIGR00797">
    <property type="entry name" value="matE"/>
    <property type="match status" value="1"/>
</dbReference>
<evidence type="ECO:0000256" key="2">
    <source>
        <dbReference type="ARBA" id="ARBA00022448"/>
    </source>
</evidence>
<feature type="transmembrane region" description="Helical" evidence="7">
    <location>
        <begin position="116"/>
        <end position="137"/>
    </location>
</feature>
<keyword evidence="3" id="KW-1003">Cell membrane</keyword>
<dbReference type="PANTHER" id="PTHR43549">
    <property type="entry name" value="MULTIDRUG RESISTANCE PROTEIN YPNP-RELATED"/>
    <property type="match status" value="1"/>
</dbReference>
<keyword evidence="9" id="KW-1185">Reference proteome</keyword>
<dbReference type="PANTHER" id="PTHR43549:SF3">
    <property type="entry name" value="MULTIDRUG RESISTANCE PROTEIN YPNP-RELATED"/>
    <property type="match status" value="1"/>
</dbReference>
<dbReference type="GO" id="GO:0042910">
    <property type="term" value="F:xenobiotic transmembrane transporter activity"/>
    <property type="evidence" value="ECO:0007669"/>
    <property type="project" value="InterPro"/>
</dbReference>
<keyword evidence="6 7" id="KW-0472">Membrane</keyword>
<dbReference type="RefSeq" id="WP_132225218.1">
    <property type="nucleotide sequence ID" value="NZ_JADPGE010000027.1"/>
</dbReference>
<dbReference type="PIRSF" id="PIRSF006603">
    <property type="entry name" value="DinF"/>
    <property type="match status" value="1"/>
</dbReference>
<keyword evidence="5 7" id="KW-1133">Transmembrane helix</keyword>
<dbReference type="Pfam" id="PF01554">
    <property type="entry name" value="MatE"/>
    <property type="match status" value="2"/>
</dbReference>
<reference evidence="8 9" key="1">
    <citation type="submission" date="2019-03" db="EMBL/GenBank/DDBJ databases">
        <title>Genomic Encyclopedia of Type Strains, Phase IV (KMG-IV): sequencing the most valuable type-strain genomes for metagenomic binning, comparative biology and taxonomic classification.</title>
        <authorList>
            <person name="Goeker M."/>
        </authorList>
    </citation>
    <scope>NUCLEOTIDE SEQUENCE [LARGE SCALE GENOMIC DNA]</scope>
    <source>
        <strain evidence="8 9">DSM 29481</strain>
    </source>
</reference>
<dbReference type="CDD" id="cd13138">
    <property type="entry name" value="MATE_yoeA_like"/>
    <property type="match status" value="1"/>
</dbReference>
<feature type="transmembrane region" description="Helical" evidence="7">
    <location>
        <begin position="189"/>
        <end position="210"/>
    </location>
</feature>
<dbReference type="EMBL" id="SMBP01000017">
    <property type="protein sequence ID" value="TCU57619.1"/>
    <property type="molecule type" value="Genomic_DNA"/>
</dbReference>
<dbReference type="AlphaFoldDB" id="A0A4R3T921"/>
<dbReference type="InterPro" id="IPR048279">
    <property type="entry name" value="MdtK-like"/>
</dbReference>
<evidence type="ECO:0000313" key="9">
    <source>
        <dbReference type="Proteomes" id="UP000295773"/>
    </source>
</evidence>
<evidence type="ECO:0000256" key="1">
    <source>
        <dbReference type="ARBA" id="ARBA00004651"/>
    </source>
</evidence>
<evidence type="ECO:0000313" key="8">
    <source>
        <dbReference type="EMBL" id="TCU57619.1"/>
    </source>
</evidence>